<sequence length="36" mass="4356">MDCYEQFGALYIGLVDIEVKNLFSLMLNCQIWQDWR</sequence>
<name>A0A0A8ZQJ0_ARUDO</name>
<organism evidence="1">
    <name type="scientific">Arundo donax</name>
    <name type="common">Giant reed</name>
    <name type="synonym">Donax arundinaceus</name>
    <dbReference type="NCBI Taxonomy" id="35708"/>
    <lineage>
        <taxon>Eukaryota</taxon>
        <taxon>Viridiplantae</taxon>
        <taxon>Streptophyta</taxon>
        <taxon>Embryophyta</taxon>
        <taxon>Tracheophyta</taxon>
        <taxon>Spermatophyta</taxon>
        <taxon>Magnoliopsida</taxon>
        <taxon>Liliopsida</taxon>
        <taxon>Poales</taxon>
        <taxon>Poaceae</taxon>
        <taxon>PACMAD clade</taxon>
        <taxon>Arundinoideae</taxon>
        <taxon>Arundineae</taxon>
        <taxon>Arundo</taxon>
    </lineage>
</organism>
<protein>
    <submittedName>
        <fullName evidence="1">Uncharacterized protein</fullName>
    </submittedName>
</protein>
<reference evidence="1" key="1">
    <citation type="submission" date="2014-09" db="EMBL/GenBank/DDBJ databases">
        <authorList>
            <person name="Magalhaes I.L.F."/>
            <person name="Oliveira U."/>
            <person name="Santos F.R."/>
            <person name="Vidigal T.H.D.A."/>
            <person name="Brescovit A.D."/>
            <person name="Santos A.J."/>
        </authorList>
    </citation>
    <scope>NUCLEOTIDE SEQUENCE</scope>
    <source>
        <tissue evidence="1">Shoot tissue taken approximately 20 cm above the soil surface</tissue>
    </source>
</reference>
<dbReference type="EMBL" id="GBRH01256236">
    <property type="protein sequence ID" value="JAD41659.1"/>
    <property type="molecule type" value="Transcribed_RNA"/>
</dbReference>
<reference evidence="1" key="2">
    <citation type="journal article" date="2015" name="Data Brief">
        <title>Shoot transcriptome of the giant reed, Arundo donax.</title>
        <authorList>
            <person name="Barrero R.A."/>
            <person name="Guerrero F.D."/>
            <person name="Moolhuijzen P."/>
            <person name="Goolsby J.A."/>
            <person name="Tidwell J."/>
            <person name="Bellgard S.E."/>
            <person name="Bellgard M.I."/>
        </authorList>
    </citation>
    <scope>NUCLEOTIDE SEQUENCE</scope>
    <source>
        <tissue evidence="1">Shoot tissue taken approximately 20 cm above the soil surface</tissue>
    </source>
</reference>
<dbReference type="AlphaFoldDB" id="A0A0A8ZQJ0"/>
<evidence type="ECO:0000313" key="1">
    <source>
        <dbReference type="EMBL" id="JAD41659.1"/>
    </source>
</evidence>
<accession>A0A0A8ZQJ0</accession>
<proteinExistence type="predicted"/>